<name>B0DMY9_LACBS</name>
<evidence type="ECO:0000313" key="2">
    <source>
        <dbReference type="Proteomes" id="UP000001194"/>
    </source>
</evidence>
<organism evidence="2">
    <name type="scientific">Laccaria bicolor (strain S238N-H82 / ATCC MYA-4686)</name>
    <name type="common">Bicoloured deceiver</name>
    <name type="synonym">Laccaria laccata var. bicolor</name>
    <dbReference type="NCBI Taxonomy" id="486041"/>
    <lineage>
        <taxon>Eukaryota</taxon>
        <taxon>Fungi</taxon>
        <taxon>Dikarya</taxon>
        <taxon>Basidiomycota</taxon>
        <taxon>Agaricomycotina</taxon>
        <taxon>Agaricomycetes</taxon>
        <taxon>Agaricomycetidae</taxon>
        <taxon>Agaricales</taxon>
        <taxon>Agaricineae</taxon>
        <taxon>Hydnangiaceae</taxon>
        <taxon>Laccaria</taxon>
    </lineage>
</organism>
<keyword evidence="2" id="KW-1185">Reference proteome</keyword>
<dbReference type="HOGENOM" id="CLU_1133753_0_0_1"/>
<reference evidence="1 2" key="1">
    <citation type="journal article" date="2008" name="Nature">
        <title>The genome of Laccaria bicolor provides insights into mycorrhizal symbiosis.</title>
        <authorList>
            <person name="Martin F."/>
            <person name="Aerts A."/>
            <person name="Ahren D."/>
            <person name="Brun A."/>
            <person name="Danchin E.G.J."/>
            <person name="Duchaussoy F."/>
            <person name="Gibon J."/>
            <person name="Kohler A."/>
            <person name="Lindquist E."/>
            <person name="Pereda V."/>
            <person name="Salamov A."/>
            <person name="Shapiro H.J."/>
            <person name="Wuyts J."/>
            <person name="Blaudez D."/>
            <person name="Buee M."/>
            <person name="Brokstein P."/>
            <person name="Canbaeck B."/>
            <person name="Cohen D."/>
            <person name="Courty P.E."/>
            <person name="Coutinho P.M."/>
            <person name="Delaruelle C."/>
            <person name="Detter J.C."/>
            <person name="Deveau A."/>
            <person name="DiFazio S."/>
            <person name="Duplessis S."/>
            <person name="Fraissinet-Tachet L."/>
            <person name="Lucic E."/>
            <person name="Frey-Klett P."/>
            <person name="Fourrey C."/>
            <person name="Feussner I."/>
            <person name="Gay G."/>
            <person name="Grimwood J."/>
            <person name="Hoegger P.J."/>
            <person name="Jain P."/>
            <person name="Kilaru S."/>
            <person name="Labbe J."/>
            <person name="Lin Y.C."/>
            <person name="Legue V."/>
            <person name="Le Tacon F."/>
            <person name="Marmeisse R."/>
            <person name="Melayah D."/>
            <person name="Montanini B."/>
            <person name="Muratet M."/>
            <person name="Nehls U."/>
            <person name="Niculita-Hirzel H."/>
            <person name="Oudot-Le Secq M.P."/>
            <person name="Peter M."/>
            <person name="Quesneville H."/>
            <person name="Rajashekar B."/>
            <person name="Reich M."/>
            <person name="Rouhier N."/>
            <person name="Schmutz J."/>
            <person name="Yin T."/>
            <person name="Chalot M."/>
            <person name="Henrissat B."/>
            <person name="Kuees U."/>
            <person name="Lucas S."/>
            <person name="Van de Peer Y."/>
            <person name="Podila G.K."/>
            <person name="Polle A."/>
            <person name="Pukkila P.J."/>
            <person name="Richardson P.M."/>
            <person name="Rouze P."/>
            <person name="Sanders I.R."/>
            <person name="Stajich J.E."/>
            <person name="Tunlid A."/>
            <person name="Tuskan G."/>
            <person name="Grigoriev I.V."/>
        </authorList>
    </citation>
    <scope>NUCLEOTIDE SEQUENCE [LARGE SCALE GENOMIC DNA]</scope>
    <source>
        <strain evidence="2">S238N-H82 / ATCC MYA-4686</strain>
    </source>
</reference>
<accession>B0DMY9</accession>
<dbReference type="KEGG" id="lbc:LACBIDRAFT_331009"/>
<dbReference type="AlphaFoldDB" id="B0DMY9"/>
<protein>
    <submittedName>
        <fullName evidence="1">Predicted protein</fullName>
    </submittedName>
</protein>
<dbReference type="Proteomes" id="UP000001194">
    <property type="component" value="Unassembled WGS sequence"/>
</dbReference>
<dbReference type="EMBL" id="DS547120">
    <property type="protein sequence ID" value="EDR04132.1"/>
    <property type="molecule type" value="Genomic_DNA"/>
</dbReference>
<dbReference type="RefSeq" id="XP_001885387.1">
    <property type="nucleotide sequence ID" value="XM_001885352.1"/>
</dbReference>
<dbReference type="InParanoid" id="B0DMY9"/>
<evidence type="ECO:0000313" key="1">
    <source>
        <dbReference type="EMBL" id="EDR04132.1"/>
    </source>
</evidence>
<dbReference type="STRING" id="486041.B0DMY9"/>
<gene>
    <name evidence="1" type="ORF">LACBIDRAFT_331009</name>
</gene>
<dbReference type="GeneID" id="6080865"/>
<proteinExistence type="predicted"/>
<dbReference type="OrthoDB" id="3003917at2759"/>
<sequence length="245" mass="27331">MISPLTETKKYKNNSLSERPSIPRALPEILHFKCVAVLTRFTVNNASTPPQSIPATRAHTLYLDRPSLTPSLHALLDPLLLTTRSTTKKYRQELPKILMNGGGMGEMEETMMWYAVSHEKAEEEDWTWTTPSTCGIAKETQAVCSSTASCPCSHLGSPSESLHGQIAAVAVSCQLWLVKQVAPYNGRTRRMQIFRQDVIEPQYKAVLPNQCVTSPVTERSIYLETADRPASYLAFPVTFHGLRPQ</sequence>